<keyword evidence="1" id="KW-0732">Signal</keyword>
<feature type="signal peptide" evidence="1">
    <location>
        <begin position="1"/>
        <end position="20"/>
    </location>
</feature>
<proteinExistence type="predicted"/>
<keyword evidence="3" id="KW-1185">Reference proteome</keyword>
<dbReference type="PROSITE" id="PS51257">
    <property type="entry name" value="PROKAR_LIPOPROTEIN"/>
    <property type="match status" value="1"/>
</dbReference>
<gene>
    <name evidence="2" type="ORF">LVJ94_04710</name>
</gene>
<feature type="chain" id="PRO_5046606653" evidence="1">
    <location>
        <begin position="21"/>
        <end position="227"/>
    </location>
</feature>
<evidence type="ECO:0000313" key="3">
    <source>
        <dbReference type="Proteomes" id="UP001374803"/>
    </source>
</evidence>
<dbReference type="EMBL" id="CP089983">
    <property type="protein sequence ID" value="WXB06545.1"/>
    <property type="molecule type" value="Genomic_DNA"/>
</dbReference>
<organism evidence="2 3">
    <name type="scientific">Pendulispora rubella</name>
    <dbReference type="NCBI Taxonomy" id="2741070"/>
    <lineage>
        <taxon>Bacteria</taxon>
        <taxon>Pseudomonadati</taxon>
        <taxon>Myxococcota</taxon>
        <taxon>Myxococcia</taxon>
        <taxon>Myxococcales</taxon>
        <taxon>Sorangiineae</taxon>
        <taxon>Pendulisporaceae</taxon>
        <taxon>Pendulispora</taxon>
    </lineage>
</organism>
<reference evidence="2" key="1">
    <citation type="submission" date="2021-12" db="EMBL/GenBank/DDBJ databases">
        <title>Discovery of the Pendulisporaceae a myxobacterial family with distinct sporulation behavior and unique specialized metabolism.</title>
        <authorList>
            <person name="Garcia R."/>
            <person name="Popoff A."/>
            <person name="Bader C.D."/>
            <person name="Loehr J."/>
            <person name="Walesch S."/>
            <person name="Walt C."/>
            <person name="Boldt J."/>
            <person name="Bunk B."/>
            <person name="Haeckl F.J.F.P.J."/>
            <person name="Gunesch A.P."/>
            <person name="Birkelbach J."/>
            <person name="Nuebel U."/>
            <person name="Pietschmann T."/>
            <person name="Bach T."/>
            <person name="Mueller R."/>
        </authorList>
    </citation>
    <scope>NUCLEOTIDE SEQUENCE</scope>
    <source>
        <strain evidence="2">MSr11367</strain>
    </source>
</reference>
<evidence type="ECO:0000313" key="2">
    <source>
        <dbReference type="EMBL" id="WXB06545.1"/>
    </source>
</evidence>
<accession>A0ABZ2L6Z8</accession>
<name>A0ABZ2L6Z8_9BACT</name>
<dbReference type="Proteomes" id="UP001374803">
    <property type="component" value="Chromosome"/>
</dbReference>
<sequence>MNFHLRHGAAVILGAVVLLAGCAETTPANVERPTVAEPGSDGDTLLSFDTNHWGAFHSKRFGLTLPVPEPKNWAVDDHSQRDLMVRHPKTRSFVQVYATTEPSLVNRQRCEERARALGIVPETAASKVTALKTVEDEATVGPGAYDTRIWVAIAPGATDKDPIVGHVFAFGGYVRKCLFFHFQTEVASARDESALSARLALVRTRVLGSVALDDFDSVPKENVRNVK</sequence>
<protein>
    <submittedName>
        <fullName evidence="2">Uncharacterized protein</fullName>
    </submittedName>
</protein>
<evidence type="ECO:0000256" key="1">
    <source>
        <dbReference type="SAM" id="SignalP"/>
    </source>
</evidence>
<dbReference type="RefSeq" id="WP_394836194.1">
    <property type="nucleotide sequence ID" value="NZ_CP089983.1"/>
</dbReference>